<organism evidence="13 14">
    <name type="scientific">Companilactobacillus farciminis</name>
    <dbReference type="NCBI Taxonomy" id="1612"/>
    <lineage>
        <taxon>Bacteria</taxon>
        <taxon>Bacillati</taxon>
        <taxon>Bacillota</taxon>
        <taxon>Bacilli</taxon>
        <taxon>Lactobacillales</taxon>
        <taxon>Lactobacillaceae</taxon>
        <taxon>Companilactobacillus</taxon>
    </lineage>
</organism>
<dbReference type="OrthoDB" id="9758243at2"/>
<sequence length="992" mass="114785">MVLYRAKRELAFEKEFVETLTQNGWTYNKALDNATPKDLENHFREILNQNNHSVLNGVKITDTEMSEIMRNIGGKTPTEMNEFLTGNYESILNIARDNPELGTMDLKLFWRDAIAGGQMRYEVIRQAIRPGKEDSPDNVNRRFDVTLLFNGLPLIQIEEKKVDVSIKEASNQIVKYKSENKYDGLFSAVQIFVALKEDTARYFANEKSADLFNNKFFFEWLDKKNQPVHNWKQFIEDFLKIPMAHNLISNYTVADGDALKVLRPYQIHAVNAVREAFSKHEDGYVWHATGSGKTLTAYKIATLLQRNPNNQVIFLSDRKELDNQSGKNFSKFSTNSDDTIFETNNTGELIKRLRSSKPGVITTTINKMKIAVERNEEAINTGHREPLASVMKKRMVFIVDEAHRSQFGEMQKVIRQAFPKQNWYGFTGTPIFDFNKTPQDQTTESQFGPELHRYNIGNALSDGAILPFNSEYVSLMQVTDERNGDEVEEEQIPDEAYNGDKEVAQNYRLKVVKWIIKNWRRKSEKGKFNAIFATVDINQALKYYRLFKKMEQKGKHNLKVALTYSINENGDANQEQRSGLAEAMRDYSIRYAGSETAFSLDNVNVYIDDVAKRTARTEAQYKNLPPDKEIDLTIVVARLLTGFDAPRLNTLYLDKLMQYQGLIQAFARTNRVYDKNKTQGNIVMFRRPKLMRARTEDAFEKYAGEGSFKKVFRPEFHEMEDTFKEAVKELKEFTPTPEVANNLTKSTEKEQVDFLKKFRNLSKELQYISSYSDFDWVEHADEYGITKEEFGYFQGAFQNIRDYLKEHKPDDKDDSDPISLKYDLDDVVITELFIDKEYVLGLATKYLLDTENLFAADEFNQAADKFAKSGNQREADSIREFVTEERKRGDIPANYDARASYALHQSRKKQQKITKFVNEYGLDEELFNRLVTEYEATGEFGHEQALKQTADIKVAESNGHEYRNILSFKGSVQRAWRKFIKDDLAPYIAGEK</sequence>
<evidence type="ECO:0000256" key="7">
    <source>
        <dbReference type="ARBA" id="ARBA00022759"/>
    </source>
</evidence>
<feature type="domain" description="Helicase ATP-binding" evidence="12">
    <location>
        <begin position="274"/>
        <end position="431"/>
    </location>
</feature>
<evidence type="ECO:0000256" key="10">
    <source>
        <dbReference type="ARBA" id="ARBA00023125"/>
    </source>
</evidence>
<dbReference type="GO" id="GO:0003677">
    <property type="term" value="F:DNA binding"/>
    <property type="evidence" value="ECO:0007669"/>
    <property type="project" value="UniProtKB-KW"/>
</dbReference>
<keyword evidence="10 11" id="KW-0238">DNA-binding</keyword>
<comment type="function">
    <text evidence="11">Subunit R is required for both nuclease and ATPase activities, but not for modification.</text>
</comment>
<dbReference type="CDD" id="cd22332">
    <property type="entry name" value="HsdR_N"/>
    <property type="match status" value="1"/>
</dbReference>
<keyword evidence="4" id="KW-0540">Nuclease</keyword>
<dbReference type="GO" id="GO:0009035">
    <property type="term" value="F:type I site-specific deoxyribonuclease activity"/>
    <property type="evidence" value="ECO:0007669"/>
    <property type="project" value="UniProtKB-EC"/>
</dbReference>
<dbReference type="Pfam" id="PF22679">
    <property type="entry name" value="T1R_D3-like"/>
    <property type="match status" value="1"/>
</dbReference>
<keyword evidence="14" id="KW-1185">Reference proteome</keyword>
<dbReference type="GO" id="GO:0005524">
    <property type="term" value="F:ATP binding"/>
    <property type="evidence" value="ECO:0007669"/>
    <property type="project" value="UniProtKB-KW"/>
</dbReference>
<evidence type="ECO:0000313" key="13">
    <source>
        <dbReference type="EMBL" id="TDG71970.1"/>
    </source>
</evidence>
<dbReference type="InterPro" id="IPR051268">
    <property type="entry name" value="Type-I_R_enzyme_R_subunit"/>
</dbReference>
<evidence type="ECO:0000256" key="2">
    <source>
        <dbReference type="ARBA" id="ARBA00008598"/>
    </source>
</evidence>
<evidence type="ECO:0000256" key="1">
    <source>
        <dbReference type="ARBA" id="ARBA00000851"/>
    </source>
</evidence>
<gene>
    <name evidence="13" type="ORF">C5L30_001667</name>
</gene>
<dbReference type="Pfam" id="PF04313">
    <property type="entry name" value="HSDR_N"/>
    <property type="match status" value="1"/>
</dbReference>
<keyword evidence="9 11" id="KW-0067">ATP-binding</keyword>
<dbReference type="Gene3D" id="3.90.1570.50">
    <property type="match status" value="1"/>
</dbReference>
<dbReference type="AlphaFoldDB" id="A0A4R5NED0"/>
<evidence type="ECO:0000256" key="8">
    <source>
        <dbReference type="ARBA" id="ARBA00022801"/>
    </source>
</evidence>
<evidence type="ECO:0000256" key="6">
    <source>
        <dbReference type="ARBA" id="ARBA00022747"/>
    </source>
</evidence>
<dbReference type="Gene3D" id="1.20.58.910">
    <property type="match status" value="1"/>
</dbReference>
<dbReference type="EMBL" id="PUFN01000018">
    <property type="protein sequence ID" value="TDG71970.1"/>
    <property type="molecule type" value="Genomic_DNA"/>
</dbReference>
<evidence type="ECO:0000256" key="11">
    <source>
        <dbReference type="RuleBase" id="RU364115"/>
    </source>
</evidence>
<comment type="catalytic activity">
    <reaction evidence="1 11">
        <text>Endonucleolytic cleavage of DNA to give random double-stranded fragments with terminal 5'-phosphates, ATP is simultaneously hydrolyzed.</text>
        <dbReference type="EC" id="3.1.21.3"/>
    </reaction>
</comment>
<dbReference type="SUPFAM" id="SSF52540">
    <property type="entry name" value="P-loop containing nucleoside triphosphate hydrolases"/>
    <property type="match status" value="1"/>
</dbReference>
<accession>A0A4R5NED0</accession>
<dbReference type="EC" id="3.1.21.3" evidence="11"/>
<keyword evidence="6 11" id="KW-0680">Restriction system</keyword>
<dbReference type="PANTHER" id="PTHR30195">
    <property type="entry name" value="TYPE I SITE-SPECIFIC DEOXYRIBONUCLEASE PROTEIN SUBUNIT M AND R"/>
    <property type="match status" value="1"/>
</dbReference>
<dbReference type="NCBIfam" id="TIGR00348">
    <property type="entry name" value="hsdR"/>
    <property type="match status" value="1"/>
</dbReference>
<dbReference type="InterPro" id="IPR004473">
    <property type="entry name" value="Restrct_endonuc_typeI_HsdR"/>
</dbReference>
<dbReference type="STRING" id="1612.ABB44_01095"/>
<evidence type="ECO:0000259" key="12">
    <source>
        <dbReference type="PROSITE" id="PS51192"/>
    </source>
</evidence>
<name>A0A4R5NED0_9LACO</name>
<keyword evidence="7" id="KW-0255">Endonuclease</keyword>
<dbReference type="Pfam" id="PF12008">
    <property type="entry name" value="EcoR124_C"/>
    <property type="match status" value="1"/>
</dbReference>
<proteinExistence type="inferred from homology"/>
<dbReference type="InterPro" id="IPR027417">
    <property type="entry name" value="P-loop_NTPase"/>
</dbReference>
<dbReference type="InterPro" id="IPR040980">
    <property type="entry name" value="SWI2_SNF2"/>
</dbReference>
<dbReference type="CDD" id="cd18800">
    <property type="entry name" value="SF2_C_EcoR124I-like"/>
    <property type="match status" value="1"/>
</dbReference>
<dbReference type="RefSeq" id="WP_010018725.1">
    <property type="nucleotide sequence ID" value="NZ_PUFN01000018.1"/>
</dbReference>
<dbReference type="GO" id="GO:0009307">
    <property type="term" value="P:DNA restriction-modification system"/>
    <property type="evidence" value="ECO:0007669"/>
    <property type="project" value="UniProtKB-KW"/>
</dbReference>
<dbReference type="SMART" id="SM00487">
    <property type="entry name" value="DEXDc"/>
    <property type="match status" value="1"/>
</dbReference>
<dbReference type="InterPro" id="IPR007409">
    <property type="entry name" value="Restrct_endonuc_type1_HsdR_N"/>
</dbReference>
<evidence type="ECO:0000256" key="3">
    <source>
        <dbReference type="ARBA" id="ARBA00011296"/>
    </source>
</evidence>
<evidence type="ECO:0000256" key="5">
    <source>
        <dbReference type="ARBA" id="ARBA00022741"/>
    </source>
</evidence>
<evidence type="ECO:0000313" key="14">
    <source>
        <dbReference type="Proteomes" id="UP000295257"/>
    </source>
</evidence>
<dbReference type="PANTHER" id="PTHR30195:SF16">
    <property type="entry name" value="TYPE I RESTRICTION ENZYME ENDONUCLEASE SUBUNIT"/>
    <property type="match status" value="1"/>
</dbReference>
<protein>
    <recommendedName>
        <fullName evidence="11">Type I restriction enzyme endonuclease subunit</fullName>
        <shortName evidence="11">R protein</shortName>
        <ecNumber evidence="11">3.1.21.3</ecNumber>
    </recommendedName>
    <alternativeName>
        <fullName evidence="11">Type-1 restriction enzyme R protein</fullName>
    </alternativeName>
</protein>
<evidence type="ECO:0000256" key="9">
    <source>
        <dbReference type="ARBA" id="ARBA00022840"/>
    </source>
</evidence>
<evidence type="ECO:0000256" key="4">
    <source>
        <dbReference type="ARBA" id="ARBA00022722"/>
    </source>
</evidence>
<dbReference type="Gene3D" id="3.40.50.300">
    <property type="entry name" value="P-loop containing nucleotide triphosphate hydrolases"/>
    <property type="match status" value="2"/>
</dbReference>
<dbReference type="InterPro" id="IPR055180">
    <property type="entry name" value="HsdR_RecA-like_helicase_dom_2"/>
</dbReference>
<dbReference type="PROSITE" id="PS51192">
    <property type="entry name" value="HELICASE_ATP_BIND_1"/>
    <property type="match status" value="1"/>
</dbReference>
<dbReference type="Proteomes" id="UP000295257">
    <property type="component" value="Unassembled WGS sequence"/>
</dbReference>
<comment type="caution">
    <text evidence="13">The sequence shown here is derived from an EMBL/GenBank/DDBJ whole genome shotgun (WGS) entry which is preliminary data.</text>
</comment>
<dbReference type="InterPro" id="IPR014001">
    <property type="entry name" value="Helicase_ATP-bd"/>
</dbReference>
<dbReference type="InterPro" id="IPR022625">
    <property type="entry name" value="TypeI_RM_Rsu_C"/>
</dbReference>
<keyword evidence="5 11" id="KW-0547">Nucleotide-binding</keyword>
<dbReference type="Pfam" id="PF18766">
    <property type="entry name" value="SWI2_SNF2"/>
    <property type="match status" value="1"/>
</dbReference>
<comment type="subunit">
    <text evidence="3 11">The type I restriction/modification system is composed of three polypeptides R, M and S.</text>
</comment>
<comment type="similarity">
    <text evidence="2 11">Belongs to the HsdR family.</text>
</comment>
<keyword evidence="8 11" id="KW-0378">Hydrolase</keyword>
<reference evidence="13 14" key="1">
    <citation type="journal article" date="2019" name="Appl. Microbiol. Biotechnol.">
        <title>Uncovering carbohydrate metabolism through a genotype-phenotype association study of 56 lactic acid bacteria genomes.</title>
        <authorList>
            <person name="Buron-Moles G."/>
            <person name="Chailyan A."/>
            <person name="Dolejs I."/>
            <person name="Forster J."/>
            <person name="Miks M.H."/>
        </authorList>
    </citation>
    <scope>NUCLEOTIDE SEQUENCE [LARGE SCALE GENOMIC DNA]</scope>
    <source>
        <strain evidence="13 14">ATCC 29644</strain>
    </source>
</reference>